<dbReference type="GO" id="GO:0003700">
    <property type="term" value="F:DNA-binding transcription factor activity"/>
    <property type="evidence" value="ECO:0007669"/>
    <property type="project" value="TreeGrafter"/>
</dbReference>
<dbReference type="AlphaFoldDB" id="A0A7I7P9H3"/>
<dbReference type="SUPFAM" id="SSF46689">
    <property type="entry name" value="Homeodomain-like"/>
    <property type="match status" value="1"/>
</dbReference>
<dbReference type="PROSITE" id="PS50977">
    <property type="entry name" value="HTH_TETR_2"/>
    <property type="match status" value="1"/>
</dbReference>
<organism evidence="7 8">
    <name type="scientific">Mycobacterium noviomagense</name>
    <dbReference type="NCBI Taxonomy" id="459858"/>
    <lineage>
        <taxon>Bacteria</taxon>
        <taxon>Bacillati</taxon>
        <taxon>Actinomycetota</taxon>
        <taxon>Actinomycetes</taxon>
        <taxon>Mycobacteriales</taxon>
        <taxon>Mycobacteriaceae</taxon>
        <taxon>Mycobacterium</taxon>
    </lineage>
</organism>
<sequence>MSTSIWAWPFNAVSVRSCAAKNVVDAAERIFADRPYEDVTMDAVAEEAGISRALLYRYFPGKPTLFASVYRRTAQRLLDHVQLNPGASLEEQIASDLDAHLDYFVANRNTVLAANRTLATDPVVQDTINGELAALRDRIADAADFDQLARQRFSAIVISWLAFVRVLCVQWLADEQFTREEVRALCMDALAAVLPAQL</sequence>
<keyword evidence="3 5" id="KW-0238">DNA-binding</keyword>
<feature type="DNA-binding region" description="H-T-H motif" evidence="5">
    <location>
        <begin position="40"/>
        <end position="59"/>
    </location>
</feature>
<dbReference type="InterPro" id="IPR001647">
    <property type="entry name" value="HTH_TetR"/>
</dbReference>
<dbReference type="Proteomes" id="UP000466894">
    <property type="component" value="Chromosome"/>
</dbReference>
<evidence type="ECO:0000259" key="6">
    <source>
        <dbReference type="PROSITE" id="PS50977"/>
    </source>
</evidence>
<gene>
    <name evidence="7" type="ORF">MNVI_05390</name>
</gene>
<evidence type="ECO:0000313" key="8">
    <source>
        <dbReference type="Proteomes" id="UP000466894"/>
    </source>
</evidence>
<name>A0A7I7P9H3_9MYCO</name>
<proteinExistence type="predicted"/>
<feature type="domain" description="HTH tetR-type" evidence="6">
    <location>
        <begin position="17"/>
        <end position="77"/>
    </location>
</feature>
<dbReference type="RefSeq" id="WP_232070331.1">
    <property type="nucleotide sequence ID" value="NZ_AP022583.1"/>
</dbReference>
<accession>A0A7I7P9H3</accession>
<keyword evidence="2" id="KW-0805">Transcription regulation</keyword>
<evidence type="ECO:0000313" key="7">
    <source>
        <dbReference type="EMBL" id="BBY05221.1"/>
    </source>
</evidence>
<dbReference type="EMBL" id="AP022583">
    <property type="protein sequence ID" value="BBY05221.1"/>
    <property type="molecule type" value="Genomic_DNA"/>
</dbReference>
<evidence type="ECO:0000256" key="4">
    <source>
        <dbReference type="ARBA" id="ARBA00023163"/>
    </source>
</evidence>
<protein>
    <submittedName>
        <fullName evidence="7">TetR family transcriptional regulator</fullName>
    </submittedName>
</protein>
<comment type="subunit">
    <text evidence="1">Homodimer.</text>
</comment>
<dbReference type="GO" id="GO:0000976">
    <property type="term" value="F:transcription cis-regulatory region binding"/>
    <property type="evidence" value="ECO:0007669"/>
    <property type="project" value="TreeGrafter"/>
</dbReference>
<dbReference type="FunFam" id="1.10.10.60:FF:000141">
    <property type="entry name" value="TetR family transcriptional regulator"/>
    <property type="match status" value="1"/>
</dbReference>
<dbReference type="Pfam" id="PF00440">
    <property type="entry name" value="TetR_N"/>
    <property type="match status" value="1"/>
</dbReference>
<dbReference type="KEGG" id="mnv:MNVI_05390"/>
<dbReference type="PANTHER" id="PTHR30055">
    <property type="entry name" value="HTH-TYPE TRANSCRIPTIONAL REGULATOR RUTR"/>
    <property type="match status" value="1"/>
</dbReference>
<dbReference type="InterPro" id="IPR050109">
    <property type="entry name" value="HTH-type_TetR-like_transc_reg"/>
</dbReference>
<dbReference type="InterPro" id="IPR009057">
    <property type="entry name" value="Homeodomain-like_sf"/>
</dbReference>
<dbReference type="Gene3D" id="1.10.357.10">
    <property type="entry name" value="Tetracycline Repressor, domain 2"/>
    <property type="match status" value="1"/>
</dbReference>
<evidence type="ECO:0000256" key="5">
    <source>
        <dbReference type="PROSITE-ProRule" id="PRU00335"/>
    </source>
</evidence>
<evidence type="ECO:0000256" key="1">
    <source>
        <dbReference type="ARBA" id="ARBA00011738"/>
    </source>
</evidence>
<dbReference type="PRINTS" id="PR00455">
    <property type="entry name" value="HTHTETR"/>
</dbReference>
<evidence type="ECO:0000256" key="2">
    <source>
        <dbReference type="ARBA" id="ARBA00023015"/>
    </source>
</evidence>
<reference evidence="7 8" key="1">
    <citation type="journal article" date="2019" name="Emerg. Microbes Infect.">
        <title>Comprehensive subspecies identification of 175 nontuberculous mycobacteria species based on 7547 genomic profiles.</title>
        <authorList>
            <person name="Matsumoto Y."/>
            <person name="Kinjo T."/>
            <person name="Motooka D."/>
            <person name="Nabeya D."/>
            <person name="Jung N."/>
            <person name="Uechi K."/>
            <person name="Horii T."/>
            <person name="Iida T."/>
            <person name="Fujita J."/>
            <person name="Nakamura S."/>
        </authorList>
    </citation>
    <scope>NUCLEOTIDE SEQUENCE [LARGE SCALE GENOMIC DNA]</scope>
    <source>
        <strain evidence="7 8">JCM 16367</strain>
    </source>
</reference>
<keyword evidence="4" id="KW-0804">Transcription</keyword>
<dbReference type="PANTHER" id="PTHR30055:SF234">
    <property type="entry name" value="HTH-TYPE TRANSCRIPTIONAL REGULATOR BETI"/>
    <property type="match status" value="1"/>
</dbReference>
<dbReference type="GO" id="GO:0045892">
    <property type="term" value="P:negative regulation of DNA-templated transcription"/>
    <property type="evidence" value="ECO:0007669"/>
    <property type="project" value="UniProtKB-ARBA"/>
</dbReference>
<evidence type="ECO:0000256" key="3">
    <source>
        <dbReference type="ARBA" id="ARBA00023125"/>
    </source>
</evidence>